<sequence>MHLTSTIITTVALSASALAGSYGAPSAGPSTQSPHVADLWRRLPHGWCGVHVTATRNTTDNKRYADIRVYDFEQYLAWEGTSLSSNGSPIKANATGVNLPQALNITVGLTNDNVATFEFGDEYWGSGNPSTHNYFCSVGPWYLPGVVLSKETVDLCCRFWC</sequence>
<dbReference type="Proteomes" id="UP001629113">
    <property type="component" value="Unassembled WGS sequence"/>
</dbReference>
<comment type="caution">
    <text evidence="2">The sequence shown here is derived from an EMBL/GenBank/DDBJ whole genome shotgun (WGS) entry which is preliminary data.</text>
</comment>
<organism evidence="2 3">
    <name type="scientific">Phlyctema vagabunda</name>
    <dbReference type="NCBI Taxonomy" id="108571"/>
    <lineage>
        <taxon>Eukaryota</taxon>
        <taxon>Fungi</taxon>
        <taxon>Dikarya</taxon>
        <taxon>Ascomycota</taxon>
        <taxon>Pezizomycotina</taxon>
        <taxon>Leotiomycetes</taxon>
        <taxon>Helotiales</taxon>
        <taxon>Dermateaceae</taxon>
        <taxon>Phlyctema</taxon>
    </lineage>
</organism>
<evidence type="ECO:0000313" key="3">
    <source>
        <dbReference type="Proteomes" id="UP001629113"/>
    </source>
</evidence>
<proteinExistence type="predicted"/>
<dbReference type="EMBL" id="JBFCZG010000002">
    <property type="protein sequence ID" value="KAL3426196.1"/>
    <property type="molecule type" value="Genomic_DNA"/>
</dbReference>
<reference evidence="2 3" key="1">
    <citation type="submission" date="2024-06" db="EMBL/GenBank/DDBJ databases">
        <title>Complete genome of Phlyctema vagabunda strain 19-DSS-EL-015.</title>
        <authorList>
            <person name="Fiorenzani C."/>
        </authorList>
    </citation>
    <scope>NUCLEOTIDE SEQUENCE [LARGE SCALE GENOMIC DNA]</scope>
    <source>
        <strain evidence="2 3">19-DSS-EL-015</strain>
    </source>
</reference>
<evidence type="ECO:0000313" key="2">
    <source>
        <dbReference type="EMBL" id="KAL3426196.1"/>
    </source>
</evidence>
<gene>
    <name evidence="2" type="ORF">PVAG01_02987</name>
</gene>
<feature type="chain" id="PRO_5046854350" evidence="1">
    <location>
        <begin position="20"/>
        <end position="161"/>
    </location>
</feature>
<keyword evidence="1" id="KW-0732">Signal</keyword>
<protein>
    <submittedName>
        <fullName evidence="2">Uncharacterized protein</fullName>
    </submittedName>
</protein>
<evidence type="ECO:0000256" key="1">
    <source>
        <dbReference type="SAM" id="SignalP"/>
    </source>
</evidence>
<accession>A0ABR4PS71</accession>
<feature type="signal peptide" evidence="1">
    <location>
        <begin position="1"/>
        <end position="19"/>
    </location>
</feature>
<keyword evidence="3" id="KW-1185">Reference proteome</keyword>
<name>A0ABR4PS71_9HELO</name>